<evidence type="ECO:0000259" key="7">
    <source>
        <dbReference type="Pfam" id="PF03553"/>
    </source>
</evidence>
<evidence type="ECO:0000256" key="3">
    <source>
        <dbReference type="ARBA" id="ARBA00022692"/>
    </source>
</evidence>
<accession>A0ABU5IYD0</accession>
<feature type="transmembrane region" description="Helical" evidence="6">
    <location>
        <begin position="305"/>
        <end position="326"/>
    </location>
</feature>
<feature type="transmembrane region" description="Helical" evidence="6">
    <location>
        <begin position="467"/>
        <end position="488"/>
    </location>
</feature>
<reference evidence="8 9" key="1">
    <citation type="submission" date="2023-11" db="EMBL/GenBank/DDBJ databases">
        <title>Bacillus jintuensis, isolated from a mudflat on the Beibu Gulf coast.</title>
        <authorList>
            <person name="Li M."/>
        </authorList>
    </citation>
    <scope>NUCLEOTIDE SEQUENCE [LARGE SCALE GENOMIC DNA]</scope>
    <source>
        <strain evidence="8 9">31A1R</strain>
    </source>
</reference>
<dbReference type="Proteomes" id="UP001290455">
    <property type="component" value="Unassembled WGS sequence"/>
</dbReference>
<feature type="transmembrane region" description="Helical" evidence="6">
    <location>
        <begin position="385"/>
        <end position="407"/>
    </location>
</feature>
<evidence type="ECO:0000256" key="2">
    <source>
        <dbReference type="ARBA" id="ARBA00022475"/>
    </source>
</evidence>
<gene>
    <name evidence="8" type="ORF">SM124_10290</name>
</gene>
<feature type="transmembrane region" description="Helical" evidence="6">
    <location>
        <begin position="68"/>
        <end position="86"/>
    </location>
</feature>
<name>A0ABU5IYD0_9BACI</name>
<proteinExistence type="predicted"/>
<evidence type="ECO:0000256" key="6">
    <source>
        <dbReference type="SAM" id="Phobius"/>
    </source>
</evidence>
<feature type="transmembrane region" description="Helical" evidence="6">
    <location>
        <begin position="346"/>
        <end position="364"/>
    </location>
</feature>
<keyword evidence="3 6" id="KW-0812">Transmembrane</keyword>
<dbReference type="RefSeq" id="WP_322446434.1">
    <property type="nucleotide sequence ID" value="NZ_JAXOFX010000005.1"/>
</dbReference>
<feature type="transmembrane region" description="Helical" evidence="6">
    <location>
        <begin position="107"/>
        <end position="126"/>
    </location>
</feature>
<evidence type="ECO:0000256" key="4">
    <source>
        <dbReference type="ARBA" id="ARBA00022989"/>
    </source>
</evidence>
<comment type="caution">
    <text evidence="8">The sequence shown here is derived from an EMBL/GenBank/DDBJ whole genome shotgun (WGS) entry which is preliminary data.</text>
</comment>
<feature type="transmembrane region" description="Helical" evidence="6">
    <location>
        <begin position="494"/>
        <end position="513"/>
    </location>
</feature>
<feature type="transmembrane region" description="Helical" evidence="6">
    <location>
        <begin position="12"/>
        <end position="39"/>
    </location>
</feature>
<dbReference type="InterPro" id="IPR018461">
    <property type="entry name" value="Na/H_Antiport_NhaC-like_C"/>
</dbReference>
<organism evidence="8 9">
    <name type="scientific">Robertmurraya mangrovi</name>
    <dbReference type="NCBI Taxonomy" id="3098077"/>
    <lineage>
        <taxon>Bacteria</taxon>
        <taxon>Bacillati</taxon>
        <taxon>Bacillota</taxon>
        <taxon>Bacilli</taxon>
        <taxon>Bacillales</taxon>
        <taxon>Bacillaceae</taxon>
        <taxon>Robertmurraya</taxon>
    </lineage>
</organism>
<feature type="transmembrane region" description="Helical" evidence="6">
    <location>
        <begin position="199"/>
        <end position="217"/>
    </location>
</feature>
<evidence type="ECO:0000256" key="5">
    <source>
        <dbReference type="ARBA" id="ARBA00023136"/>
    </source>
</evidence>
<feature type="domain" description="Na+/H+ antiporter NhaC-like C-terminal" evidence="7">
    <location>
        <begin position="160"/>
        <end position="490"/>
    </location>
</feature>
<protein>
    <submittedName>
        <fullName evidence="8">Na+/H+ antiporter NhaC family protein</fullName>
    </submittedName>
</protein>
<keyword evidence="9" id="KW-1185">Reference proteome</keyword>
<evidence type="ECO:0000256" key="1">
    <source>
        <dbReference type="ARBA" id="ARBA00004651"/>
    </source>
</evidence>
<evidence type="ECO:0000313" key="8">
    <source>
        <dbReference type="EMBL" id="MDZ5472136.1"/>
    </source>
</evidence>
<evidence type="ECO:0000313" key="9">
    <source>
        <dbReference type="Proteomes" id="UP001290455"/>
    </source>
</evidence>
<comment type="subcellular location">
    <subcellularLocation>
        <location evidence="1">Cell membrane</location>
        <topology evidence="1">Multi-pass membrane protein</topology>
    </subcellularLocation>
</comment>
<sequence length="520" mass="55243">MENTIFSLLPPVVAIVMVILTRRVLLSLGVGIFTAALLLADFHVGETFSIIYDAVKGIFVSDGALNTWNVYIIFFLLVLGVITAFISISGGSRAFGEWAMKRVKTRAGAQIVGAVLGVIIFIDDYFNALAVGQISRPITDRQRVSRAKLAYLIDSTSAPVCVVSPISSWGAYIIALIGTILAAHNITEYSAFSAFIQMIPMNLYVWATLGMVFIISIRNINFGPMKQHELRAITTGEVLDPNKPAPGELKDDLPTSKTGSVGDLIWPILALVVGTVGAMLWTGYGAIEGKATILAIFENTDVAKSLILGGLVGLAVTLLLYFRQVFVLKGVGANTLSTGFIEGIKSMLPAVYILIFAWAIVDLIGRLETGKYLATVVENSNINTAFLPVILFVIAGVMAFSTGTSWGSFGILLPIAWDIAAATDINLLSPAMAAVLAGAVFGDHCSPISDTTILSSTGAGCNHIDHVITQLPYALTAAVIAIIGYFIIGFTGSTIIALAAVIVLLVAFTFIAGKNKLEMQ</sequence>
<feature type="transmembrane region" description="Helical" evidence="6">
    <location>
        <begin position="427"/>
        <end position="446"/>
    </location>
</feature>
<keyword evidence="2" id="KW-1003">Cell membrane</keyword>
<feature type="transmembrane region" description="Helical" evidence="6">
    <location>
        <begin position="169"/>
        <end position="187"/>
    </location>
</feature>
<dbReference type="PANTHER" id="PTHR43478">
    <property type="entry name" value="NA+/H+ ANTIPORTER-RELATED"/>
    <property type="match status" value="1"/>
</dbReference>
<dbReference type="EMBL" id="JAXOFX010000005">
    <property type="protein sequence ID" value="MDZ5472136.1"/>
    <property type="molecule type" value="Genomic_DNA"/>
</dbReference>
<feature type="transmembrane region" description="Helical" evidence="6">
    <location>
        <begin position="264"/>
        <end position="284"/>
    </location>
</feature>
<keyword evidence="5 6" id="KW-0472">Membrane</keyword>
<dbReference type="PANTHER" id="PTHR43478:SF1">
    <property type="entry name" value="NA+_H+ ANTIPORTER NHAC-LIKE C-TERMINAL DOMAIN-CONTAINING PROTEIN"/>
    <property type="match status" value="1"/>
</dbReference>
<dbReference type="Pfam" id="PF03553">
    <property type="entry name" value="Na_H_antiporter"/>
    <property type="match status" value="1"/>
</dbReference>
<keyword evidence="4 6" id="KW-1133">Transmembrane helix</keyword>